<evidence type="ECO:0000313" key="6">
    <source>
        <dbReference type="Proteomes" id="UP000241639"/>
    </source>
</evidence>
<protein>
    <submittedName>
        <fullName evidence="5">RHS repeat-associated protein</fullName>
    </submittedName>
</protein>
<keyword evidence="6" id="KW-1185">Reference proteome</keyword>
<gene>
    <name evidence="5" type="ORF">C8J48_3551</name>
</gene>
<accession>A0A2T4Z0J1</accession>
<dbReference type="PANTHER" id="PTHR32305">
    <property type="match status" value="1"/>
</dbReference>
<feature type="region of interest" description="Disordered" evidence="2">
    <location>
        <begin position="1627"/>
        <end position="1659"/>
    </location>
</feature>
<dbReference type="InterPro" id="IPR033803">
    <property type="entry name" value="CBD-like_Golvesin-Xly"/>
</dbReference>
<dbReference type="InterPro" id="IPR022385">
    <property type="entry name" value="Rhs_assc_core"/>
</dbReference>
<dbReference type="InterPro" id="IPR050708">
    <property type="entry name" value="T6SS_VgrG/RHS"/>
</dbReference>
<feature type="domain" description="Golvesin/Xly CBD-like" evidence="4">
    <location>
        <begin position="1401"/>
        <end position="1529"/>
    </location>
</feature>
<feature type="compositionally biased region" description="Basic and acidic residues" evidence="2">
    <location>
        <begin position="1697"/>
        <end position="1707"/>
    </location>
</feature>
<keyword evidence="1" id="KW-0677">Repeat</keyword>
<dbReference type="InterPro" id="IPR056823">
    <property type="entry name" value="TEN-like_YD-shell"/>
</dbReference>
<dbReference type="PANTHER" id="PTHR32305:SF15">
    <property type="entry name" value="PROTEIN RHSA-RELATED"/>
    <property type="match status" value="1"/>
</dbReference>
<dbReference type="Pfam" id="PF25275">
    <property type="entry name" value="Golvesin_C"/>
    <property type="match status" value="1"/>
</dbReference>
<dbReference type="NCBIfam" id="TIGR01643">
    <property type="entry name" value="YD_repeat_2x"/>
    <property type="match status" value="4"/>
</dbReference>
<evidence type="ECO:0000256" key="2">
    <source>
        <dbReference type="SAM" id="MobiDB-lite"/>
    </source>
</evidence>
<dbReference type="Pfam" id="PF05593">
    <property type="entry name" value="RHS_repeat"/>
    <property type="match status" value="3"/>
</dbReference>
<evidence type="ECO:0000256" key="1">
    <source>
        <dbReference type="ARBA" id="ARBA00022737"/>
    </source>
</evidence>
<reference evidence="5 6" key="1">
    <citation type="submission" date="2018-04" db="EMBL/GenBank/DDBJ databases">
        <title>Genomic Encyclopedia of Archaeal and Bacterial Type Strains, Phase II (KMG-II): from individual species to whole genera.</title>
        <authorList>
            <person name="Goeker M."/>
        </authorList>
    </citation>
    <scope>NUCLEOTIDE SEQUENCE [LARGE SCALE GENOMIC DNA]</scope>
    <source>
        <strain evidence="5 6">DSM 45169</strain>
    </source>
</reference>
<evidence type="ECO:0000259" key="3">
    <source>
        <dbReference type="Pfam" id="PF25023"/>
    </source>
</evidence>
<dbReference type="Gene3D" id="2.180.10.10">
    <property type="entry name" value="RHS repeat-associated core"/>
    <property type="match status" value="4"/>
</dbReference>
<organism evidence="5 6">
    <name type="scientific">Desmospora activa DSM 45169</name>
    <dbReference type="NCBI Taxonomy" id="1121389"/>
    <lineage>
        <taxon>Bacteria</taxon>
        <taxon>Bacillati</taxon>
        <taxon>Bacillota</taxon>
        <taxon>Bacilli</taxon>
        <taxon>Bacillales</taxon>
        <taxon>Thermoactinomycetaceae</taxon>
        <taxon>Desmospora</taxon>
    </lineage>
</organism>
<dbReference type="RefSeq" id="WP_107728531.1">
    <property type="nucleotide sequence ID" value="NZ_PZZP01000004.1"/>
</dbReference>
<name>A0A2T4Z0J1_9BACL</name>
<dbReference type="Gene3D" id="2.60.120.970">
    <property type="match status" value="1"/>
</dbReference>
<dbReference type="OrthoDB" id="1432909at2"/>
<evidence type="ECO:0000259" key="4">
    <source>
        <dbReference type="Pfam" id="PF25275"/>
    </source>
</evidence>
<dbReference type="EMBL" id="PZZP01000004">
    <property type="protein sequence ID" value="PTM53240.1"/>
    <property type="molecule type" value="Genomic_DNA"/>
</dbReference>
<sequence>MKKLSRTRAVLMWIFLVVFFLGSVQPTPIYAAEKLRHSSFDLSSIHHLLTLIQQPISLLTQGKEEGRKQEPPAKISAKAEVKPIKWKADDKDKTTLGKPSLLGATGAKLTWNRYKGDDFVEYQLHRSQRKDFVPSQSTLVAPVDERARTHYQDTSTPTDINEKTVYYTVAVLTKQNQLNYGQPIAVTLPSAGKVKQTAVIAADTTVTEGDPQADTSILHVGQQDGENRRALFSFDSSSLKDAPVVKAELILTPVGNKQKSSPALSAYALEEEIDPAKATGKIVDKLLPKSTAVKKATAKADGRYVLDVTDIVQGWEQNPSSHPLLLLAATSKKEVEYLELAGSQFRSKDKQPQLIVTYTNQNETYYAPDTPTRMTPGEKVEVDVTVTNTTQKIWKKDEVVLSYHWARPDGRDVTNPVNRRDTKLTQDLAPGESIKLKAAIKAPVLSDIGNIREDFILQWDMRKNKQWISKTDDVPTLDQPVKMEHPTSNSLGMEKFYQYVGKNAGSGSTVMVNTHSGNAIVSYDPIHNPGQGLSSFVRLTYNSLDTSDSAIGRGWTMTAAGGLRLGTCLDLTLLKLSQKTGLVIGGKVKLTDGDGTTHTFEYNSKTKRFEEPAGIQMYFQQGDRKDHQRSWTLTRPDRTKFHFDKAGYLSEVEDKNGNKLTFTYEKKGLLGRLGQELQYVTDEAGRRTLDLDYYTKKDTRNPHIWGKVKTIKDISGRTLRFQYDDDRLVKLTDGSGTNQAKEFQFAYQKDGLLDLNPKLVKVTDPRKHDTQLQYKRSGLFKWRAAKLTDRLGGETTLEYKDVDGKEGHKVETTTTDAKKRVTRYLTNGYGNPIQITNAAGKVTKLHWDDDMNVDRLEEPNGSVTTWKYDKNGLPLEITDPVNNAKKDPKQRKSTKLEYQYSLDGHVADLVKKTSPEGRVYTFTSDDNGNLLTVTDPKGNATPEQDDYTTTYTYYEKGLLKTATDPNGHTTTYNDYDANGYPQNITDPLGNTTYYEYGKRGEVVAITDAKGKKSTYTYDVFNRPLTQRVPKDQDKGEFIITPSPVYDKNDNILEQTDPNGAKRSYVYDAADQVTAISLPRDTDSGPESKTTYEYDIVGNLKKETEPKGNLTPDNPDDYVNLYDYDNMNRLLSVTNSKKEKISYQYDDVGNMVKLTEPKGNKTEDPDDFTTTYTYDRSHRVVKVTDAAGKSERIVYDHDNNEISITDKAGNTTHLVYDERGKLVEVKVPHKKNGDGEIQYNRTQYEYDQAGNQTKVITPRGVASSTAGDFTHEKVYDELNRVKEVIYPRDPSSDNERYRAINKMIYTYDEVGNVTKVSAPPSEEQSQRNDTVTTHYDNGWIKTSTDPWGIVTSFDYNELGQQTARTIKGEGDSSPRTMSWDYYPDGKQKARSDSGEPTGAQAVVIDNTDINNTDKTGTWTTVKNGSGYHGFDYLVHEKGAGKDTFTWKLPTPTSDKYKIYVKIVAAEDHADDAAYTITHDDEKTTEQVDQTKNDGQWVLLGSFNLKEGQGQVELAQSESGKVMADAVKLERDLSDVEDDEEKDFTYRYDVNGNLVEMTDQSPHAQIKTYAIDYTGLNQVNRIEEKNASGATQRTLSFTYDENGNPLNRSHENEIVDFEYDSRNLMSKLTKKEAEADPNPEVTTYTYTDHGLTSKETLPNGNITTTRYYLDNQIHVQETQKSNGTLVNKHTLEYNANGHKSKETTERVDADGNNSNNVTTYQYDPMDRIADLTQTGTQARKESYEHDANNNVIKQVIDNETTTYKYDRNRLVSATVDGATAGYNYDVYGRLRSVVSEGIVIESYQYDGFDQVKEHKKLKEGSTDQYNVSQYQYDPLDRTVKKAEQVGTDQEKETEFSYLGLSGDVISESVAGEVEKSYLYSPWGKRLSMVKKNGSDQDETSYYGYNTRTDVEMLYDEEGGVRATYGYTAYGNDDEEAFTGVDKPDPGQPEKEAYNAFRYSAKRWDPSTQNYDMGFRDYSPGLNQFLSRDMYNGALDDMTLAMDPWTSNRYAFAGGNPISNVEMDGHFAIPLVPLAIAAIAAIGTVAVLESPPVKEATRKLGQSIERAIGGAIDGIASGLERLGRKLEQKWKEEQKIASELNRIREILERQGTRDEDVDVEIFLSKDNFPETAQHIQDAIAAGYPSIVTIERTGADQRRSEAVSQLPPRSDKDRDEWPMAMFAEGGKNADVRYIDPNDNQQAGNFVGQALRPNANGTRVRFTILEEGAGNSFAVDYRTGRVYVYTGKRAVEPR</sequence>
<feature type="compositionally biased region" description="Polar residues" evidence="2">
    <location>
        <begin position="1709"/>
        <end position="1718"/>
    </location>
</feature>
<feature type="compositionally biased region" description="Basic and acidic residues" evidence="2">
    <location>
        <begin position="1382"/>
        <end position="1392"/>
    </location>
</feature>
<dbReference type="Proteomes" id="UP000241639">
    <property type="component" value="Unassembled WGS sequence"/>
</dbReference>
<dbReference type="InterPro" id="IPR013783">
    <property type="entry name" value="Ig-like_fold"/>
</dbReference>
<feature type="region of interest" description="Disordered" evidence="2">
    <location>
        <begin position="1692"/>
        <end position="1718"/>
    </location>
</feature>
<feature type="region of interest" description="Disordered" evidence="2">
    <location>
        <begin position="2150"/>
        <end position="2171"/>
    </location>
</feature>
<dbReference type="InterPro" id="IPR031325">
    <property type="entry name" value="RHS_repeat"/>
</dbReference>
<comment type="caution">
    <text evidence="5">The sequence shown here is derived from an EMBL/GenBank/DDBJ whole genome shotgun (WGS) entry which is preliminary data.</text>
</comment>
<feature type="domain" description="Teneurin-like YD-shell" evidence="3">
    <location>
        <begin position="1168"/>
        <end position="1257"/>
    </location>
</feature>
<dbReference type="InterPro" id="IPR006530">
    <property type="entry name" value="YD"/>
</dbReference>
<proteinExistence type="predicted"/>
<dbReference type="Pfam" id="PF25023">
    <property type="entry name" value="TEN_YD-shell"/>
    <property type="match status" value="1"/>
</dbReference>
<dbReference type="NCBIfam" id="TIGR03696">
    <property type="entry name" value="Rhs_assc_core"/>
    <property type="match status" value="1"/>
</dbReference>
<feature type="region of interest" description="Disordered" evidence="2">
    <location>
        <begin position="1364"/>
        <end position="1396"/>
    </location>
</feature>
<evidence type="ECO:0000313" key="5">
    <source>
        <dbReference type="EMBL" id="PTM53240.1"/>
    </source>
</evidence>
<dbReference type="Gene3D" id="2.60.40.10">
    <property type="entry name" value="Immunoglobulins"/>
    <property type="match status" value="1"/>
</dbReference>